<reference evidence="5" key="1">
    <citation type="journal article" date="2020" name="Plant Biotechnol. J.">
        <title>The pomegranate (Punica granatum L.) draft genome dissects genetic divergence between soft- and hard-seeded cultivars.</title>
        <authorList>
            <person name="Luo X."/>
            <person name="Li H."/>
            <person name="Wu Z."/>
            <person name="Yao W."/>
            <person name="Zhao P."/>
            <person name="Cao D."/>
            <person name="Yu H."/>
            <person name="Li K."/>
            <person name="Poudel K."/>
            <person name="Zhao D."/>
            <person name="Zhang F."/>
            <person name="Xia X."/>
            <person name="Chen L."/>
            <person name="Wang Q."/>
            <person name="Jing D."/>
            <person name="Cao S."/>
        </authorList>
    </citation>
    <scope>NUCLEOTIDE SEQUENCE [LARGE SCALE GENOMIC DNA]</scope>
    <source>
        <strain evidence="5">cv. Tunisia</strain>
    </source>
</reference>
<evidence type="ECO:0000256" key="3">
    <source>
        <dbReference type="ARBA" id="ARBA00022691"/>
    </source>
</evidence>
<gene>
    <name evidence="6" type="primary">LOC116214383</name>
</gene>
<feature type="domain" description="O-methyltransferase C-terminal" evidence="4">
    <location>
        <begin position="88"/>
        <end position="294"/>
    </location>
</feature>
<evidence type="ECO:0000313" key="6">
    <source>
        <dbReference type="RefSeq" id="XP_031405657.1"/>
    </source>
</evidence>
<accession>A0A6P8E6P7</accession>
<dbReference type="InterPro" id="IPR001077">
    <property type="entry name" value="COMT_C"/>
</dbReference>
<dbReference type="OrthoDB" id="1606438at2759"/>
<dbReference type="GeneID" id="116214383"/>
<keyword evidence="2" id="KW-0808">Transferase</keyword>
<sequence length="314" mass="34358">MLESKLAKPDKVHTDENGADMMTKSLAKEKLHVCRNITANALVEFWNIGSGIGNGQGASGSELVALKLSKVSSSNLVNRENSLMGELWYHVKDAVLEGGLPFSKAYGGKTLFDYIPGDPMLKEVFNGAMSDNTSIVQKKILETYEGFMCLRTIVDVGGGTGTMLNLIVTKYPSIKGINFDLPHVIAEAPSYPGVEHVGGDMFISVPKGDAIFMKWISHNWGDEPLMKLLKNCHDALPQNGKVILADHILPQIPDTSIDTKVAFHLDSLMLVLCPGGKERTMEELEELAKRAGFRGFRVTSKVYGIAIMELFKEA</sequence>
<dbReference type="AlphaFoldDB" id="A0A6P8E6P7"/>
<dbReference type="CDD" id="cd02440">
    <property type="entry name" value="AdoMet_MTases"/>
    <property type="match status" value="1"/>
</dbReference>
<dbReference type="RefSeq" id="XP_031405657.1">
    <property type="nucleotide sequence ID" value="XM_031549797.1"/>
</dbReference>
<proteinExistence type="predicted"/>
<evidence type="ECO:0000256" key="1">
    <source>
        <dbReference type="ARBA" id="ARBA00022603"/>
    </source>
</evidence>
<dbReference type="SUPFAM" id="SSF53335">
    <property type="entry name" value="S-adenosyl-L-methionine-dependent methyltransferases"/>
    <property type="match status" value="1"/>
</dbReference>
<name>A0A6P8E6P7_PUNGR</name>
<dbReference type="GO" id="GO:0032259">
    <property type="term" value="P:methylation"/>
    <property type="evidence" value="ECO:0007669"/>
    <property type="project" value="UniProtKB-KW"/>
</dbReference>
<keyword evidence="1" id="KW-0489">Methyltransferase</keyword>
<keyword evidence="3" id="KW-0949">S-adenosyl-L-methionine</keyword>
<dbReference type="PROSITE" id="PS51683">
    <property type="entry name" value="SAM_OMT_II"/>
    <property type="match status" value="1"/>
</dbReference>
<organism evidence="5 6">
    <name type="scientific">Punica granatum</name>
    <name type="common">Pomegranate</name>
    <dbReference type="NCBI Taxonomy" id="22663"/>
    <lineage>
        <taxon>Eukaryota</taxon>
        <taxon>Viridiplantae</taxon>
        <taxon>Streptophyta</taxon>
        <taxon>Embryophyta</taxon>
        <taxon>Tracheophyta</taxon>
        <taxon>Spermatophyta</taxon>
        <taxon>Magnoliopsida</taxon>
        <taxon>eudicotyledons</taxon>
        <taxon>Gunneridae</taxon>
        <taxon>Pentapetalae</taxon>
        <taxon>rosids</taxon>
        <taxon>malvids</taxon>
        <taxon>Myrtales</taxon>
        <taxon>Lythraceae</taxon>
        <taxon>Punica</taxon>
    </lineage>
</organism>
<reference evidence="6" key="2">
    <citation type="submission" date="2025-08" db="UniProtKB">
        <authorList>
            <consortium name="RefSeq"/>
        </authorList>
    </citation>
    <scope>IDENTIFICATION</scope>
    <source>
        <tissue evidence="6">Leaf</tissue>
    </source>
</reference>
<dbReference type="Gene3D" id="3.40.50.150">
    <property type="entry name" value="Vaccinia Virus protein VP39"/>
    <property type="match status" value="1"/>
</dbReference>
<evidence type="ECO:0000256" key="2">
    <source>
        <dbReference type="ARBA" id="ARBA00022679"/>
    </source>
</evidence>
<keyword evidence="5" id="KW-1185">Reference proteome</keyword>
<dbReference type="InterPro" id="IPR016461">
    <property type="entry name" value="COMT-like"/>
</dbReference>
<dbReference type="Proteomes" id="UP000515151">
    <property type="component" value="Chromosome 7"/>
</dbReference>
<dbReference type="GO" id="GO:0008171">
    <property type="term" value="F:O-methyltransferase activity"/>
    <property type="evidence" value="ECO:0007669"/>
    <property type="project" value="InterPro"/>
</dbReference>
<protein>
    <submittedName>
        <fullName evidence="6">Caffeic acid 3-O-methyltransferase-like</fullName>
    </submittedName>
</protein>
<dbReference type="InterPro" id="IPR029063">
    <property type="entry name" value="SAM-dependent_MTases_sf"/>
</dbReference>
<evidence type="ECO:0000259" key="4">
    <source>
        <dbReference type="Pfam" id="PF00891"/>
    </source>
</evidence>
<evidence type="ECO:0000313" key="5">
    <source>
        <dbReference type="Proteomes" id="UP000515151"/>
    </source>
</evidence>
<dbReference type="PANTHER" id="PTHR11746">
    <property type="entry name" value="O-METHYLTRANSFERASE"/>
    <property type="match status" value="1"/>
</dbReference>
<dbReference type="Pfam" id="PF00891">
    <property type="entry name" value="Methyltransf_2"/>
    <property type="match status" value="1"/>
</dbReference>